<name>A0A841C481_9LACT</name>
<keyword evidence="2" id="KW-1185">Reference proteome</keyword>
<dbReference type="Proteomes" id="UP000562464">
    <property type="component" value="Unassembled WGS sequence"/>
</dbReference>
<comment type="caution">
    <text evidence="1">The sequence shown here is derived from an EMBL/GenBank/DDBJ whole genome shotgun (WGS) entry which is preliminary data.</text>
</comment>
<reference evidence="1 2" key="1">
    <citation type="submission" date="2020-08" db="EMBL/GenBank/DDBJ databases">
        <title>Genomic Encyclopedia of Type Strains, Phase IV (KMG-IV): sequencing the most valuable type-strain genomes for metagenomic binning, comparative biology and taxonomic classification.</title>
        <authorList>
            <person name="Goeker M."/>
        </authorList>
    </citation>
    <scope>NUCLEOTIDE SEQUENCE [LARGE SCALE GENOMIC DNA]</scope>
    <source>
        <strain evidence="1 2">DSM 14925</strain>
    </source>
</reference>
<protein>
    <submittedName>
        <fullName evidence="1">Uncharacterized protein</fullName>
    </submittedName>
</protein>
<dbReference type="EMBL" id="JACHHV010000001">
    <property type="protein sequence ID" value="MBB5887154.1"/>
    <property type="molecule type" value="Genomic_DNA"/>
</dbReference>
<dbReference type="AlphaFoldDB" id="A0A841C481"/>
<gene>
    <name evidence="1" type="ORF">HNQ37_000022</name>
</gene>
<evidence type="ECO:0000313" key="2">
    <source>
        <dbReference type="Proteomes" id="UP000562464"/>
    </source>
</evidence>
<evidence type="ECO:0000313" key="1">
    <source>
        <dbReference type="EMBL" id="MBB5887154.1"/>
    </source>
</evidence>
<organism evidence="1 2">
    <name type="scientific">Lactovum miscens</name>
    <dbReference type="NCBI Taxonomy" id="190387"/>
    <lineage>
        <taxon>Bacteria</taxon>
        <taxon>Bacillati</taxon>
        <taxon>Bacillota</taxon>
        <taxon>Bacilli</taxon>
        <taxon>Lactobacillales</taxon>
        <taxon>Streptococcaceae</taxon>
        <taxon>Lactovum</taxon>
    </lineage>
</organism>
<proteinExistence type="predicted"/>
<sequence>MSKCFKLVNLFIQDVGQWTSNTGAWIVFFEISLLSYSGDKVSYGILHRASLCPPRDKVFEEQSPVNS</sequence>
<accession>A0A841C481</accession>